<feature type="compositionally biased region" description="Basic and acidic residues" evidence="1">
    <location>
        <begin position="59"/>
        <end position="73"/>
    </location>
</feature>
<keyword evidence="3" id="KW-1185">Reference proteome</keyword>
<sequence>MAPTDSPNQSSEHTADAKPEQPQSSNDKPGEAQPETAQSQPSDPSVTGMLQSAVSGPDKLTDPSTEERFRKAA</sequence>
<accession>A0A8H4RI59</accession>
<gene>
    <name evidence="2" type="ORF">G7Y89_g9064</name>
</gene>
<feature type="compositionally biased region" description="Polar residues" evidence="1">
    <location>
        <begin position="35"/>
        <end position="54"/>
    </location>
</feature>
<reference evidence="2 3" key="1">
    <citation type="submission" date="2020-03" db="EMBL/GenBank/DDBJ databases">
        <title>Draft Genome Sequence of Cudoniella acicularis.</title>
        <authorList>
            <person name="Buettner E."/>
            <person name="Kellner H."/>
        </authorList>
    </citation>
    <scope>NUCLEOTIDE SEQUENCE [LARGE SCALE GENOMIC DNA]</scope>
    <source>
        <strain evidence="2 3">DSM 108380</strain>
    </source>
</reference>
<feature type="compositionally biased region" description="Polar residues" evidence="1">
    <location>
        <begin position="1"/>
        <end position="12"/>
    </location>
</feature>
<evidence type="ECO:0000313" key="2">
    <source>
        <dbReference type="EMBL" id="KAF4629079.1"/>
    </source>
</evidence>
<evidence type="ECO:0000313" key="3">
    <source>
        <dbReference type="Proteomes" id="UP000566819"/>
    </source>
</evidence>
<organism evidence="2 3">
    <name type="scientific">Cudoniella acicularis</name>
    <dbReference type="NCBI Taxonomy" id="354080"/>
    <lineage>
        <taxon>Eukaryota</taxon>
        <taxon>Fungi</taxon>
        <taxon>Dikarya</taxon>
        <taxon>Ascomycota</taxon>
        <taxon>Pezizomycotina</taxon>
        <taxon>Leotiomycetes</taxon>
        <taxon>Helotiales</taxon>
        <taxon>Tricladiaceae</taxon>
        <taxon>Cudoniella</taxon>
    </lineage>
</organism>
<dbReference type="AlphaFoldDB" id="A0A8H4RI59"/>
<proteinExistence type="predicted"/>
<comment type="caution">
    <text evidence="2">The sequence shown here is derived from an EMBL/GenBank/DDBJ whole genome shotgun (WGS) entry which is preliminary data.</text>
</comment>
<dbReference type="Proteomes" id="UP000566819">
    <property type="component" value="Unassembled WGS sequence"/>
</dbReference>
<feature type="region of interest" description="Disordered" evidence="1">
    <location>
        <begin position="1"/>
        <end position="73"/>
    </location>
</feature>
<evidence type="ECO:0000256" key="1">
    <source>
        <dbReference type="SAM" id="MobiDB-lite"/>
    </source>
</evidence>
<dbReference type="EMBL" id="JAAMPI010000722">
    <property type="protein sequence ID" value="KAF4629079.1"/>
    <property type="molecule type" value="Genomic_DNA"/>
</dbReference>
<protein>
    <submittedName>
        <fullName evidence="2">Uncharacterized protein</fullName>
    </submittedName>
</protein>
<name>A0A8H4RI59_9HELO</name>